<evidence type="ECO:0000259" key="11">
    <source>
        <dbReference type="Pfam" id="PF00365"/>
    </source>
</evidence>
<dbReference type="InterPro" id="IPR000023">
    <property type="entry name" value="Phosphofructokinase_dom"/>
</dbReference>
<dbReference type="GO" id="GO:0016208">
    <property type="term" value="F:AMP binding"/>
    <property type="evidence" value="ECO:0007669"/>
    <property type="project" value="TreeGrafter"/>
</dbReference>
<dbReference type="InterPro" id="IPR022953">
    <property type="entry name" value="ATP_PFK"/>
</dbReference>
<comment type="caution">
    <text evidence="10">Lacks conserved residue(s) required for the propagation of feature annotation.</text>
</comment>
<feature type="site" description="Important for substrate specificity; cannot use PPi as phosphoryl donor" evidence="10">
    <location>
        <position position="115"/>
    </location>
</feature>
<feature type="binding site" evidence="10">
    <location>
        <position position="173"/>
    </location>
    <ligand>
        <name>substrate</name>
        <note>ligand shared between dimeric partners</note>
    </ligand>
</feature>
<dbReference type="RefSeq" id="WP_164362758.1">
    <property type="nucleotide sequence ID" value="NZ_CP066776.1"/>
</dbReference>
<comment type="cofactor">
    <cofactor evidence="1 10">
        <name>Mg(2+)</name>
        <dbReference type="ChEBI" id="CHEBI:18420"/>
    </cofactor>
</comment>
<keyword evidence="4 10" id="KW-0963">Cytoplasm</keyword>
<comment type="subunit">
    <text evidence="10">Homodimer or homotetramer.</text>
</comment>
<comment type="function">
    <text evidence="10">Catalyzes the phosphorylation of D-fructose 6-phosphate to fructose 1,6-bisphosphate by ATP, the first committing step of glycolysis.</text>
</comment>
<dbReference type="GO" id="GO:0070095">
    <property type="term" value="F:fructose-6-phosphate binding"/>
    <property type="evidence" value="ECO:0007669"/>
    <property type="project" value="TreeGrafter"/>
</dbReference>
<feature type="binding site" evidence="10">
    <location>
        <position position="277"/>
    </location>
    <ligand>
        <name>substrate</name>
        <note>ligand shared between dimeric partners</note>
    </ligand>
</feature>
<dbReference type="PANTHER" id="PTHR13697:SF52">
    <property type="entry name" value="ATP-DEPENDENT 6-PHOSPHOFRUCTOKINASE 3"/>
    <property type="match status" value="1"/>
</dbReference>
<dbReference type="AlphaFoldDB" id="A0A6B3LBR4"/>
<dbReference type="GO" id="GO:0048029">
    <property type="term" value="F:monosaccharide binding"/>
    <property type="evidence" value="ECO:0007669"/>
    <property type="project" value="TreeGrafter"/>
</dbReference>
<keyword evidence="6 10" id="KW-0479">Metal-binding</keyword>
<evidence type="ECO:0000256" key="4">
    <source>
        <dbReference type="ARBA" id="ARBA00022490"/>
    </source>
</evidence>
<keyword evidence="7 10" id="KW-0418">Kinase</keyword>
<gene>
    <name evidence="10" type="primary">pfkA</name>
    <name evidence="12" type="ORF">G3M56_005805</name>
</gene>
<feature type="active site" description="Proton acceptor" evidence="10">
    <location>
        <position position="138"/>
    </location>
</feature>
<feature type="binding site" description="in other chain" evidence="10">
    <location>
        <begin position="180"/>
        <end position="182"/>
    </location>
    <ligand>
        <name>substrate</name>
        <note>ligand shared between dimeric partners</note>
    </ligand>
</feature>
<evidence type="ECO:0000256" key="5">
    <source>
        <dbReference type="ARBA" id="ARBA00022679"/>
    </source>
</evidence>
<dbReference type="GO" id="GO:0005945">
    <property type="term" value="C:6-phosphofructokinase complex"/>
    <property type="evidence" value="ECO:0007669"/>
    <property type="project" value="TreeGrafter"/>
</dbReference>
<name>A0A6B3LBR4_9BACT</name>
<accession>A0A6B3LBR4</accession>
<dbReference type="EC" id="2.7.1.11" evidence="10"/>
<dbReference type="GO" id="GO:0047334">
    <property type="term" value="F:diphosphate-fructose-6-phosphate 1-phosphotransferase activity"/>
    <property type="evidence" value="ECO:0007669"/>
    <property type="project" value="InterPro"/>
</dbReference>
<dbReference type="InterPro" id="IPR035966">
    <property type="entry name" value="PKF_sf"/>
</dbReference>
<feature type="domain" description="Phosphofructokinase" evidence="11">
    <location>
        <begin position="2"/>
        <end position="309"/>
    </location>
</feature>
<feature type="binding site" description="in other chain" evidence="10">
    <location>
        <position position="233"/>
    </location>
    <ligand>
        <name>substrate</name>
        <note>ligand shared between dimeric partners</note>
    </ligand>
</feature>
<comment type="catalytic activity">
    <reaction evidence="10">
        <text>beta-D-fructose 6-phosphate + ATP = beta-D-fructose 1,6-bisphosphate + ADP + H(+)</text>
        <dbReference type="Rhea" id="RHEA:16109"/>
        <dbReference type="ChEBI" id="CHEBI:15378"/>
        <dbReference type="ChEBI" id="CHEBI:30616"/>
        <dbReference type="ChEBI" id="CHEBI:32966"/>
        <dbReference type="ChEBI" id="CHEBI:57634"/>
        <dbReference type="ChEBI" id="CHEBI:456216"/>
        <dbReference type="EC" id="2.7.1.11"/>
    </reaction>
</comment>
<keyword evidence="13" id="KW-1185">Reference proteome</keyword>
<feature type="binding site" evidence="10">
    <location>
        <position position="10"/>
    </location>
    <ligand>
        <name>ATP</name>
        <dbReference type="ChEBI" id="CHEBI:30616"/>
    </ligand>
</feature>
<dbReference type="Gene3D" id="3.40.50.450">
    <property type="match status" value="1"/>
</dbReference>
<evidence type="ECO:0000256" key="8">
    <source>
        <dbReference type="ARBA" id="ARBA00022842"/>
    </source>
</evidence>
<evidence type="ECO:0000256" key="9">
    <source>
        <dbReference type="ARBA" id="ARBA00023152"/>
    </source>
</evidence>
<dbReference type="InterPro" id="IPR012829">
    <property type="entry name" value="Phosphofructokinase_III"/>
</dbReference>
<dbReference type="Proteomes" id="UP000475117">
    <property type="component" value="Chromosome"/>
</dbReference>
<feature type="binding site" description="in other chain" evidence="10">
    <location>
        <begin position="136"/>
        <end position="138"/>
    </location>
    <ligand>
        <name>substrate</name>
        <note>ligand shared between dimeric partners</note>
    </ligand>
</feature>
<dbReference type="GO" id="GO:0005524">
    <property type="term" value="F:ATP binding"/>
    <property type="evidence" value="ECO:0007669"/>
    <property type="project" value="UniProtKB-KW"/>
</dbReference>
<comment type="subcellular location">
    <subcellularLocation>
        <location evidence="2 10">Cytoplasm</location>
    </subcellularLocation>
</comment>
<dbReference type="Pfam" id="PF00365">
    <property type="entry name" value="PFK"/>
    <property type="match status" value="1"/>
</dbReference>
<dbReference type="InterPro" id="IPR012003">
    <property type="entry name" value="ATP_PFK_prok-type"/>
</dbReference>
<dbReference type="PANTHER" id="PTHR13697">
    <property type="entry name" value="PHOSPHOFRUCTOKINASE"/>
    <property type="match status" value="1"/>
</dbReference>
<keyword evidence="5 10" id="KW-0808">Transferase</keyword>
<dbReference type="HAMAP" id="MF_01976">
    <property type="entry name" value="Phosphofructokinase_III"/>
    <property type="match status" value="1"/>
</dbReference>
<dbReference type="Gene3D" id="3.40.50.460">
    <property type="entry name" value="Phosphofructokinase domain"/>
    <property type="match status" value="1"/>
</dbReference>
<dbReference type="GO" id="GO:0042802">
    <property type="term" value="F:identical protein binding"/>
    <property type="evidence" value="ECO:0007669"/>
    <property type="project" value="TreeGrafter"/>
</dbReference>
<feature type="binding site" evidence="10">
    <location>
        <begin position="73"/>
        <end position="74"/>
    </location>
    <ligand>
        <name>ATP</name>
        <dbReference type="ChEBI" id="CHEBI:30616"/>
    </ligand>
</feature>
<dbReference type="PRINTS" id="PR00476">
    <property type="entry name" value="PHFRCTKINASE"/>
</dbReference>
<dbReference type="UniPathway" id="UPA00109">
    <property type="reaction ID" value="UER00182"/>
</dbReference>
<dbReference type="GO" id="GO:0046872">
    <property type="term" value="F:metal ion binding"/>
    <property type="evidence" value="ECO:0007669"/>
    <property type="project" value="UniProtKB-KW"/>
</dbReference>
<dbReference type="GO" id="GO:0003872">
    <property type="term" value="F:6-phosphofructokinase activity"/>
    <property type="evidence" value="ECO:0007669"/>
    <property type="project" value="UniProtKB-UniRule"/>
</dbReference>
<evidence type="ECO:0000313" key="12">
    <source>
        <dbReference type="EMBL" id="QQL46095.1"/>
    </source>
</evidence>
<evidence type="ECO:0000256" key="7">
    <source>
        <dbReference type="ARBA" id="ARBA00022777"/>
    </source>
</evidence>
<comment type="similarity">
    <text evidence="10">Belongs to the phosphofructokinase type A (PFKA) family. Mixed-substrate PFK group III subfamily.</text>
</comment>
<comment type="pathway">
    <text evidence="3 10">Carbohydrate degradation; glycolysis; D-glyceraldehyde 3-phosphate and glycerone phosphate from D-glucose: step 3/4.</text>
</comment>
<protein>
    <recommendedName>
        <fullName evidence="10">ATP-dependent 6-phosphofructokinase</fullName>
        <shortName evidence="10">ATP-PFK</shortName>
        <shortName evidence="10">Phosphofructokinase</shortName>
        <ecNumber evidence="10">2.7.1.11</ecNumber>
    </recommendedName>
    <alternativeName>
        <fullName evidence="10">Phosphohexokinase</fullName>
    </alternativeName>
</protein>
<evidence type="ECO:0000256" key="3">
    <source>
        <dbReference type="ARBA" id="ARBA00004679"/>
    </source>
</evidence>
<evidence type="ECO:0000256" key="6">
    <source>
        <dbReference type="ARBA" id="ARBA00022723"/>
    </source>
</evidence>
<dbReference type="FunFam" id="3.40.50.460:FF:000002">
    <property type="entry name" value="ATP-dependent 6-phosphofructokinase"/>
    <property type="match status" value="1"/>
</dbReference>
<feature type="binding site" evidence="10">
    <location>
        <begin position="113"/>
        <end position="116"/>
    </location>
    <ligand>
        <name>ATP</name>
        <dbReference type="ChEBI" id="CHEBI:30616"/>
    </ligand>
</feature>
<organism evidence="12 13">
    <name type="scientific">Sulfuriroseicoccus oceanibius</name>
    <dbReference type="NCBI Taxonomy" id="2707525"/>
    <lineage>
        <taxon>Bacteria</taxon>
        <taxon>Pseudomonadati</taxon>
        <taxon>Verrucomicrobiota</taxon>
        <taxon>Verrucomicrobiia</taxon>
        <taxon>Verrucomicrobiales</taxon>
        <taxon>Verrucomicrobiaceae</taxon>
        <taxon>Sulfuriroseicoccus</taxon>
    </lineage>
</organism>
<keyword evidence="10" id="KW-0067">ATP-binding</keyword>
<sequence length="359" mass="37545">MRIGILNSGGDCPGLNAVIHGVVGAADKLGWEVVGFTDGFEGMLPPARYQLLDVNNTMGIQKLGGTILGTTNKGNFGAKVGAGNVMEVPHEIVNSARKTFDALNLEGLVIIGGDGTLTTALQLCNMGWPVVGVPKTIDNDLHATARTFGFDSAVTSVVDGLDRLQTTAGSHGRVIVLEVMGRHAGWIALHGGIAGGANAILIPEIPFDMDVVCEAVNQREKDGNNFSLIVVAEGALPEGGEQSFIQTEGAASSEYRLGGIGARVAAEIEKRTGKETRSVTLGHLQRGGSPTAFDRILGTWFGVEAVKLIEKKDFGKMVSYQSASVGAVPIEDAVNQLRLVDPEGEEVNAARSVGICMGK</sequence>
<evidence type="ECO:0000256" key="2">
    <source>
        <dbReference type="ARBA" id="ARBA00004496"/>
    </source>
</evidence>
<dbReference type="EMBL" id="CP066776">
    <property type="protein sequence ID" value="QQL46095.1"/>
    <property type="molecule type" value="Genomic_DNA"/>
</dbReference>
<evidence type="ECO:0000256" key="10">
    <source>
        <dbReference type="HAMAP-Rule" id="MF_01976"/>
    </source>
</evidence>
<dbReference type="KEGG" id="soa:G3M56_005805"/>
<evidence type="ECO:0000313" key="13">
    <source>
        <dbReference type="Proteomes" id="UP000475117"/>
    </source>
</evidence>
<evidence type="ECO:0000256" key="1">
    <source>
        <dbReference type="ARBA" id="ARBA00001946"/>
    </source>
</evidence>
<dbReference type="GO" id="GO:0061621">
    <property type="term" value="P:canonical glycolysis"/>
    <property type="evidence" value="ECO:0007669"/>
    <property type="project" value="TreeGrafter"/>
</dbReference>
<dbReference type="PIRSF" id="PIRSF000532">
    <property type="entry name" value="ATP_PFK_prok"/>
    <property type="match status" value="1"/>
</dbReference>
<keyword evidence="10" id="KW-0547">Nucleotide-binding</keyword>
<proteinExistence type="inferred from homology"/>
<dbReference type="InterPro" id="IPR015912">
    <property type="entry name" value="Phosphofructokinase_CS"/>
</dbReference>
<feature type="binding site" evidence="10">
    <location>
        <position position="114"/>
    </location>
    <ligand>
        <name>Mg(2+)</name>
        <dbReference type="ChEBI" id="CHEBI:18420"/>
        <note>catalytic</note>
    </ligand>
</feature>
<keyword evidence="9 10" id="KW-0324">Glycolysis</keyword>
<dbReference type="GO" id="GO:0030388">
    <property type="term" value="P:fructose 1,6-bisphosphate metabolic process"/>
    <property type="evidence" value="ECO:0007669"/>
    <property type="project" value="TreeGrafter"/>
</dbReference>
<dbReference type="GO" id="GO:0006002">
    <property type="term" value="P:fructose 6-phosphate metabolic process"/>
    <property type="evidence" value="ECO:0007669"/>
    <property type="project" value="InterPro"/>
</dbReference>
<reference evidence="12 13" key="1">
    <citation type="submission" date="2020-12" db="EMBL/GenBank/DDBJ databases">
        <title>Sulforoseuscoccus oceanibium gen. nov., sp. nov., a representative of the phylum Verrucomicrobia with special cytoplasmic membrane, and proposal of Sulforoseuscoccusaceae fam. nov.</title>
        <authorList>
            <person name="Xi F."/>
        </authorList>
    </citation>
    <scope>NUCLEOTIDE SEQUENCE [LARGE SCALE GENOMIC DNA]</scope>
    <source>
        <strain evidence="12 13">T37</strain>
    </source>
</reference>
<keyword evidence="8 10" id="KW-0460">Magnesium</keyword>
<dbReference type="NCBIfam" id="NF002872">
    <property type="entry name" value="PRK03202.1"/>
    <property type="match status" value="1"/>
</dbReference>
<feature type="binding site" description="in other chain" evidence="10">
    <location>
        <begin position="283"/>
        <end position="286"/>
    </location>
    <ligand>
        <name>substrate</name>
        <note>ligand shared between dimeric partners</note>
    </ligand>
</feature>
<dbReference type="SUPFAM" id="SSF53784">
    <property type="entry name" value="Phosphofructokinase"/>
    <property type="match status" value="1"/>
</dbReference>
<dbReference type="PROSITE" id="PS00433">
    <property type="entry name" value="PHOSPHOFRUCTOKINASE"/>
    <property type="match status" value="1"/>
</dbReference>